<dbReference type="EMBL" id="MLJW01006480">
    <property type="protein sequence ID" value="OIQ66612.1"/>
    <property type="molecule type" value="Genomic_DNA"/>
</dbReference>
<evidence type="ECO:0000313" key="1">
    <source>
        <dbReference type="EMBL" id="OIQ66612.1"/>
    </source>
</evidence>
<protein>
    <submittedName>
        <fullName evidence="1">Uncharacterized protein</fullName>
    </submittedName>
</protein>
<reference evidence="1" key="1">
    <citation type="submission" date="2016-10" db="EMBL/GenBank/DDBJ databases">
        <title>Sequence of Gallionella enrichment culture.</title>
        <authorList>
            <person name="Poehlein A."/>
            <person name="Muehling M."/>
            <person name="Daniel R."/>
        </authorList>
    </citation>
    <scope>NUCLEOTIDE SEQUENCE</scope>
</reference>
<name>A0A1J5PGD2_9ZZZZ</name>
<gene>
    <name evidence="1" type="ORF">GALL_518170</name>
</gene>
<dbReference type="AlphaFoldDB" id="A0A1J5PGD2"/>
<organism evidence="1">
    <name type="scientific">mine drainage metagenome</name>
    <dbReference type="NCBI Taxonomy" id="410659"/>
    <lineage>
        <taxon>unclassified sequences</taxon>
        <taxon>metagenomes</taxon>
        <taxon>ecological metagenomes</taxon>
    </lineage>
</organism>
<accession>A0A1J5PGD2</accession>
<comment type="caution">
    <text evidence="1">The sequence shown here is derived from an EMBL/GenBank/DDBJ whole genome shotgun (WGS) entry which is preliminary data.</text>
</comment>
<sequence length="255" mass="27693">MRLLRGEFSEGLAHDRDFVGVFRRLQAAAHELEAAIQQVGIHHVGFAIAADGVGLPCAPGVIDLAPVHPQLARKAAELGQHVQRRIGARLIQREQVHEIQMSCVIARNVVVPLHLAFIFAHIPVSWRRHSMHQAAVMQHGKVESAAVPRHELRHMLFDHTEKALHHLPLLTAVIDEGVDFQPVLVAEGAGDDQHPLAMHRQKVAAGLLGAALLRLQHGGVVVETGIGETRNAQGLRIGQGFNVEGDDGSVNHGRA</sequence>
<proteinExistence type="predicted"/>